<dbReference type="GO" id="GO:1990904">
    <property type="term" value="C:ribonucleoprotein complex"/>
    <property type="evidence" value="ECO:0007669"/>
    <property type="project" value="UniProtKB-KW"/>
</dbReference>
<proteinExistence type="inferred from homology"/>
<keyword evidence="2 4" id="KW-0689">Ribosomal protein</keyword>
<organism evidence="4">
    <name type="scientific">Gloeotilopsis planctonica</name>
    <dbReference type="NCBI Taxonomy" id="34157"/>
    <lineage>
        <taxon>Eukaryota</taxon>
        <taxon>Viridiplantae</taxon>
        <taxon>Chlorophyta</taxon>
        <taxon>core chlorophytes</taxon>
        <taxon>Ulvophyceae</taxon>
        <taxon>OUU clade</taxon>
        <taxon>Ulotrichales</taxon>
        <taxon>Ulotrichaceae</taxon>
        <taxon>Gloeotilopsis</taxon>
    </lineage>
</organism>
<gene>
    <name evidence="4" type="primary">rps14</name>
</gene>
<dbReference type="EMBL" id="KX306823">
    <property type="protein sequence ID" value="AOC61553.1"/>
    <property type="molecule type" value="Genomic_DNA"/>
</dbReference>
<dbReference type="Gene3D" id="1.10.287.1480">
    <property type="match status" value="1"/>
</dbReference>
<dbReference type="GO" id="GO:0005840">
    <property type="term" value="C:ribosome"/>
    <property type="evidence" value="ECO:0007669"/>
    <property type="project" value="UniProtKB-KW"/>
</dbReference>
<dbReference type="SUPFAM" id="SSF57716">
    <property type="entry name" value="Glucocorticoid receptor-like (DNA-binding domain)"/>
    <property type="match status" value="1"/>
</dbReference>
<dbReference type="Pfam" id="PF00253">
    <property type="entry name" value="Ribosomal_S14"/>
    <property type="match status" value="1"/>
</dbReference>
<reference evidence="4" key="1">
    <citation type="journal article" date="2016" name="Genome Biol. Evol.">
        <title>Mitochondrion-to-Chloroplast DNA Transfers and Intragenomic Proliferation of Chloroplast Group II Introns in Gloeotilopsis Green Algae (Ulotrichales, Ulvophyceae).</title>
        <authorList>
            <person name="Turmel M."/>
            <person name="Otis C."/>
            <person name="Lemieux C."/>
        </authorList>
    </citation>
    <scope>NUCLEOTIDE SEQUENCE</scope>
</reference>
<comment type="similarity">
    <text evidence="1">Belongs to the universal ribosomal protein uS14 family.</text>
</comment>
<geneLocation type="mitochondrion" evidence="4"/>
<accession>A0A1B2RYZ4</accession>
<evidence type="ECO:0000313" key="4">
    <source>
        <dbReference type="EMBL" id="AOC61553.1"/>
    </source>
</evidence>
<name>A0A1B2RYZ4_9CHLO</name>
<dbReference type="AlphaFoldDB" id="A0A1B2RYZ4"/>
<keyword evidence="3" id="KW-0687">Ribonucleoprotein</keyword>
<dbReference type="InterPro" id="IPR018271">
    <property type="entry name" value="Ribosomal_uS14_CS"/>
</dbReference>
<evidence type="ECO:0000256" key="2">
    <source>
        <dbReference type="ARBA" id="ARBA00022980"/>
    </source>
</evidence>
<dbReference type="GO" id="GO:0003735">
    <property type="term" value="F:structural constituent of ribosome"/>
    <property type="evidence" value="ECO:0007669"/>
    <property type="project" value="InterPro"/>
</dbReference>
<dbReference type="PROSITE" id="PS00527">
    <property type="entry name" value="RIBOSOMAL_S14"/>
    <property type="match status" value="1"/>
</dbReference>
<dbReference type="InterPro" id="IPR001209">
    <property type="entry name" value="Ribosomal_uS14"/>
</dbReference>
<sequence>MQNTRFFDLNFRSQVSDWNRRKKYFLKEVNILVYKSLLDTNSCKKPENYLMIAGVEDRLQRLKQNTYARVRNRCVISGRSTSLKKFRLSRIAFRSLAGSGKLTGVSKRLNK</sequence>
<dbReference type="GO" id="GO:0006412">
    <property type="term" value="P:translation"/>
    <property type="evidence" value="ECO:0007669"/>
    <property type="project" value="InterPro"/>
</dbReference>
<evidence type="ECO:0000256" key="3">
    <source>
        <dbReference type="ARBA" id="ARBA00023274"/>
    </source>
</evidence>
<protein>
    <submittedName>
        <fullName evidence="4">Ribosomal protein S14</fullName>
    </submittedName>
</protein>
<keyword evidence="4" id="KW-0496">Mitochondrion</keyword>
<evidence type="ECO:0000256" key="1">
    <source>
        <dbReference type="ARBA" id="ARBA00009083"/>
    </source>
</evidence>